<dbReference type="Pfam" id="PF20255">
    <property type="entry name" value="DUF6606"/>
    <property type="match status" value="1"/>
</dbReference>
<feature type="chain" id="PRO_5009123807" description="DUF6606 domain-containing protein" evidence="1">
    <location>
        <begin position="26"/>
        <end position="191"/>
    </location>
</feature>
<proteinExistence type="predicted"/>
<evidence type="ECO:0000313" key="4">
    <source>
        <dbReference type="Proteomes" id="UP000094569"/>
    </source>
</evidence>
<dbReference type="EMBL" id="JXNT01000001">
    <property type="protein sequence ID" value="ODM22445.1"/>
    <property type="molecule type" value="Genomic_DNA"/>
</dbReference>
<name>A0A1E3BNB0_ASPCR</name>
<accession>A0A1E3BNB0</accession>
<dbReference type="STRING" id="573508.A0A1E3BNB0"/>
<reference evidence="3 4" key="1">
    <citation type="journal article" date="2016" name="BMC Genomics">
        <title>Comparative genomic and transcriptomic analyses of the Fuzhuan brick tea-fermentation fungus Aspergillus cristatus.</title>
        <authorList>
            <person name="Ge Y."/>
            <person name="Wang Y."/>
            <person name="Liu Y."/>
            <person name="Tan Y."/>
            <person name="Ren X."/>
            <person name="Zhang X."/>
            <person name="Hyde K.D."/>
            <person name="Liu Y."/>
            <person name="Liu Z."/>
        </authorList>
    </citation>
    <scope>NUCLEOTIDE SEQUENCE [LARGE SCALE GENOMIC DNA]</scope>
    <source>
        <strain evidence="3 4">GZAAS20.1005</strain>
    </source>
</reference>
<keyword evidence="4" id="KW-1185">Reference proteome</keyword>
<feature type="signal peptide" evidence="1">
    <location>
        <begin position="1"/>
        <end position="25"/>
    </location>
</feature>
<keyword evidence="1" id="KW-0732">Signal</keyword>
<gene>
    <name evidence="3" type="ORF">SI65_00033</name>
</gene>
<dbReference type="VEuPathDB" id="FungiDB:SI65_00033"/>
<comment type="caution">
    <text evidence="3">The sequence shown here is derived from an EMBL/GenBank/DDBJ whole genome shotgun (WGS) entry which is preliminary data.</text>
</comment>
<evidence type="ECO:0000313" key="3">
    <source>
        <dbReference type="EMBL" id="ODM22445.1"/>
    </source>
</evidence>
<evidence type="ECO:0000259" key="2">
    <source>
        <dbReference type="Pfam" id="PF20255"/>
    </source>
</evidence>
<protein>
    <recommendedName>
        <fullName evidence="2">DUF6606 domain-containing protein</fullName>
    </recommendedName>
</protein>
<feature type="domain" description="DUF6606" evidence="2">
    <location>
        <begin position="20"/>
        <end position="189"/>
    </location>
</feature>
<evidence type="ECO:0000256" key="1">
    <source>
        <dbReference type="SAM" id="SignalP"/>
    </source>
</evidence>
<dbReference type="OrthoDB" id="3182339at2759"/>
<dbReference type="Proteomes" id="UP000094569">
    <property type="component" value="Unassembled WGS sequence"/>
</dbReference>
<organism evidence="3 4">
    <name type="scientific">Aspergillus cristatus</name>
    <name type="common">Chinese Fuzhuan brick tea-fermentation fungus</name>
    <name type="synonym">Eurotium cristatum</name>
    <dbReference type="NCBI Taxonomy" id="573508"/>
    <lineage>
        <taxon>Eukaryota</taxon>
        <taxon>Fungi</taxon>
        <taxon>Dikarya</taxon>
        <taxon>Ascomycota</taxon>
        <taxon>Pezizomycotina</taxon>
        <taxon>Eurotiomycetes</taxon>
        <taxon>Eurotiomycetidae</taxon>
        <taxon>Eurotiales</taxon>
        <taxon>Aspergillaceae</taxon>
        <taxon>Aspergillus</taxon>
        <taxon>Aspergillus subgen. Aspergillus</taxon>
    </lineage>
</organism>
<dbReference type="AlphaFoldDB" id="A0A1E3BNB0"/>
<sequence>MLLCHLSALTASMTILFTSWKISQGSDRAWKAVTKALESYWRVHQKGVINKKALVEALQHVKDDIPVIVHVSEAGLLIRYERETSNVIFEAFEASPRAEDVLESTKALRCDFPGTAVSIPLDRFQQQSFIENLASFLEQASAESIKQFAAKARKAGVTLAEIRDTVDPALVTQMLMALLEVLGKRVNPPPL</sequence>
<dbReference type="InterPro" id="IPR046541">
    <property type="entry name" value="DUF6606"/>
</dbReference>